<accession>A0A4C2E4Z7</accession>
<comment type="similarity">
    <text evidence="2">Belongs to the TACO1 family.</text>
</comment>
<evidence type="ECO:0000259" key="3">
    <source>
        <dbReference type="Pfam" id="PF01709"/>
    </source>
</evidence>
<sequence>MLGPVLRSLPASSPRYCSPLFFHTAAIQLSGHNKWSTIKHDKARNDSQKNKLFSQFAQRISIAVKQGGSANPDLNIRLATALEQAQKNNVTKKVIENAIRKGSGVPAPGEKPTESCIYEGIGPGGIAYVVEALTDNKNRTISSVRSAFNKAGGSMTPTLYCFQRRGFVNILSPKGMDEEQVIMTILDVEGVEDYAEMQDAANSDEGEFGGSFVVFTQPSDANKVAQRLKESKFYVDDVGVEFKAQDPVGATLKEEDLKANDSLECVLGEIEEITDVYTNRE</sequence>
<dbReference type="InterPro" id="IPR029072">
    <property type="entry name" value="YebC-like"/>
</dbReference>
<dbReference type="Pfam" id="PF01709">
    <property type="entry name" value="Transcrip_reg"/>
    <property type="match status" value="1"/>
</dbReference>
<comment type="caution">
    <text evidence="5">The sequence shown here is derived from an EMBL/GenBank/DDBJ whole genome shotgun (WGS) entry which is preliminary data.</text>
</comment>
<dbReference type="Gene3D" id="1.10.10.200">
    <property type="match status" value="1"/>
</dbReference>
<dbReference type="InterPro" id="IPR017856">
    <property type="entry name" value="Integrase-like_N"/>
</dbReference>
<keyword evidence="6" id="KW-1185">Reference proteome</keyword>
<dbReference type="Gene3D" id="3.30.70.980">
    <property type="match status" value="2"/>
</dbReference>
<dbReference type="Pfam" id="PF20772">
    <property type="entry name" value="TACO1_YebC_N"/>
    <property type="match status" value="1"/>
</dbReference>
<evidence type="ECO:0000259" key="4">
    <source>
        <dbReference type="Pfam" id="PF20772"/>
    </source>
</evidence>
<dbReference type="PANTHER" id="PTHR12532">
    <property type="entry name" value="TRANSLATIONAL ACTIVATOR OF CYTOCHROME C OXIDASE 1"/>
    <property type="match status" value="1"/>
</dbReference>
<proteinExistence type="inferred from homology"/>
<evidence type="ECO:0008006" key="7">
    <source>
        <dbReference type="Google" id="ProtNLM"/>
    </source>
</evidence>
<reference evidence="5 6" key="1">
    <citation type="submission" date="2019-01" db="EMBL/GenBank/DDBJ databases">
        <title>Draft Genome Sequencing of Zygosaccharomyces mellis Ca-7.</title>
        <authorList>
            <person name="Shiwa Y."/>
            <person name="Kanesaki Y."/>
            <person name="Ishige T."/>
            <person name="Mura K."/>
            <person name="Hori T."/>
            <person name="Tamura T."/>
        </authorList>
    </citation>
    <scope>NUCLEOTIDE SEQUENCE [LARGE SCALE GENOMIC DNA]</scope>
    <source>
        <strain evidence="5 6">Ca-7</strain>
    </source>
</reference>
<comment type="subcellular location">
    <subcellularLocation>
        <location evidence="1">Mitochondrion</location>
    </subcellularLocation>
</comment>
<dbReference type="InterPro" id="IPR048300">
    <property type="entry name" value="TACO1_YebC-like_2nd/3rd_dom"/>
</dbReference>
<name>A0A4C2E4Z7_9SACH</name>
<evidence type="ECO:0000256" key="2">
    <source>
        <dbReference type="ARBA" id="ARBA00008724"/>
    </source>
</evidence>
<dbReference type="InterPro" id="IPR026564">
    <property type="entry name" value="Transcrip_reg_TACO1-like_dom3"/>
</dbReference>
<dbReference type="SUPFAM" id="SSF75625">
    <property type="entry name" value="YebC-like"/>
    <property type="match status" value="1"/>
</dbReference>
<dbReference type="HAMAP" id="MF_00693">
    <property type="entry name" value="Transcrip_reg_TACO1"/>
    <property type="match status" value="1"/>
</dbReference>
<dbReference type="GO" id="GO:0005739">
    <property type="term" value="C:mitochondrion"/>
    <property type="evidence" value="ECO:0007669"/>
    <property type="project" value="UniProtKB-SubCell"/>
</dbReference>
<dbReference type="InterPro" id="IPR049083">
    <property type="entry name" value="TACO1_YebC_N"/>
</dbReference>
<dbReference type="EMBL" id="BIMX01000004">
    <property type="protein sequence ID" value="GCE98366.1"/>
    <property type="molecule type" value="Genomic_DNA"/>
</dbReference>
<dbReference type="FunFam" id="1.10.10.200:FF:000002">
    <property type="entry name" value="Probable transcriptional regulatory protein CLM62_37755"/>
    <property type="match status" value="1"/>
</dbReference>
<feature type="domain" description="TACO1/YebC-like N-terminal" evidence="4">
    <location>
        <begin position="33"/>
        <end position="104"/>
    </location>
</feature>
<dbReference type="PANTHER" id="PTHR12532:SF0">
    <property type="entry name" value="TRANSLATIONAL ACTIVATOR OF CYTOCHROME C OXIDASE 1"/>
    <property type="match status" value="1"/>
</dbReference>
<dbReference type="Proteomes" id="UP000301737">
    <property type="component" value="Unassembled WGS sequence"/>
</dbReference>
<organism evidence="5 6">
    <name type="scientific">Zygosaccharomyces mellis</name>
    <dbReference type="NCBI Taxonomy" id="42258"/>
    <lineage>
        <taxon>Eukaryota</taxon>
        <taxon>Fungi</taxon>
        <taxon>Dikarya</taxon>
        <taxon>Ascomycota</taxon>
        <taxon>Saccharomycotina</taxon>
        <taxon>Saccharomycetes</taxon>
        <taxon>Saccharomycetales</taxon>
        <taxon>Saccharomycetaceae</taxon>
        <taxon>Zygosaccharomyces</taxon>
    </lineage>
</organism>
<feature type="domain" description="TACO1/YebC-like second and third" evidence="3">
    <location>
        <begin position="114"/>
        <end position="279"/>
    </location>
</feature>
<protein>
    <recommendedName>
        <fullName evidence="7">Transcriptional regulatory protein</fullName>
    </recommendedName>
</protein>
<gene>
    <name evidence="5" type="ORF">ZYGM_004677</name>
</gene>
<dbReference type="OrthoDB" id="2017544at2759"/>
<evidence type="ECO:0000313" key="6">
    <source>
        <dbReference type="Proteomes" id="UP000301737"/>
    </source>
</evidence>
<dbReference type="AlphaFoldDB" id="A0A4C2E4Z7"/>
<evidence type="ECO:0000256" key="1">
    <source>
        <dbReference type="ARBA" id="ARBA00004173"/>
    </source>
</evidence>
<evidence type="ECO:0000313" key="5">
    <source>
        <dbReference type="EMBL" id="GCE98366.1"/>
    </source>
</evidence>
<dbReference type="InterPro" id="IPR002876">
    <property type="entry name" value="Transcrip_reg_TACO1-like"/>
</dbReference>